<evidence type="ECO:0000313" key="7">
    <source>
        <dbReference type="EMBL" id="CAD7700282.1"/>
    </source>
</evidence>
<keyword evidence="3 5" id="KW-1133">Transmembrane helix</keyword>
<dbReference type="EMBL" id="CAJHUC010001211">
    <property type="protein sequence ID" value="CAD7700282.1"/>
    <property type="molecule type" value="Genomic_DNA"/>
</dbReference>
<feature type="domain" description="DUF202" evidence="6">
    <location>
        <begin position="58"/>
        <end position="137"/>
    </location>
</feature>
<organism evidence="7 8">
    <name type="scientific">Ostreobium quekettii</name>
    <dbReference type="NCBI Taxonomy" id="121088"/>
    <lineage>
        <taxon>Eukaryota</taxon>
        <taxon>Viridiplantae</taxon>
        <taxon>Chlorophyta</taxon>
        <taxon>core chlorophytes</taxon>
        <taxon>Ulvophyceae</taxon>
        <taxon>TCBD clade</taxon>
        <taxon>Bryopsidales</taxon>
        <taxon>Ostreobineae</taxon>
        <taxon>Ostreobiaceae</taxon>
        <taxon>Ostreobium</taxon>
    </lineage>
</organism>
<gene>
    <name evidence="7" type="ORF">OSTQU699_LOCUS5641</name>
</gene>
<proteinExistence type="predicted"/>
<dbReference type="GO" id="GO:0012505">
    <property type="term" value="C:endomembrane system"/>
    <property type="evidence" value="ECO:0007669"/>
    <property type="project" value="UniProtKB-SubCell"/>
</dbReference>
<dbReference type="AlphaFoldDB" id="A0A8S1J9N0"/>
<comment type="caution">
    <text evidence="7">The sequence shown here is derived from an EMBL/GenBank/DDBJ whole genome shotgun (WGS) entry which is preliminary data.</text>
</comment>
<evidence type="ECO:0000313" key="8">
    <source>
        <dbReference type="Proteomes" id="UP000708148"/>
    </source>
</evidence>
<dbReference type="InterPro" id="IPR003807">
    <property type="entry name" value="DUF202"/>
</dbReference>
<comment type="subcellular location">
    <subcellularLocation>
        <location evidence="1">Endomembrane system</location>
        <topology evidence="1">Multi-pass membrane protein</topology>
    </subcellularLocation>
</comment>
<dbReference type="Proteomes" id="UP000708148">
    <property type="component" value="Unassembled WGS sequence"/>
</dbReference>
<dbReference type="Pfam" id="PF02656">
    <property type="entry name" value="DUF202"/>
    <property type="match status" value="1"/>
</dbReference>
<keyword evidence="4 5" id="KW-0472">Membrane</keyword>
<dbReference type="OrthoDB" id="2243669at2759"/>
<name>A0A8S1J9N0_9CHLO</name>
<sequence length="181" mass="20048">MSAPGTVAKPPRPPVSGTKVLRSTKLANASGSLWAKHRGVRGPKRLVPRKVPLRVEPKTHFSNERTFMAWVQMAVTLAGLSSALLSLQYTVTQSSGPQQQLVESVINTRTVDIVTMAMVPLALFMIIYATYMFWKRREDMLNCQIGYFDEKVFPLAAGALITLCLGAVFVLSVVDIFRLEH</sequence>
<protein>
    <recommendedName>
        <fullName evidence="6">DUF202 domain-containing protein</fullName>
    </recommendedName>
</protein>
<feature type="transmembrane region" description="Helical" evidence="5">
    <location>
        <begin position="67"/>
        <end position="91"/>
    </location>
</feature>
<evidence type="ECO:0000256" key="4">
    <source>
        <dbReference type="ARBA" id="ARBA00023136"/>
    </source>
</evidence>
<feature type="transmembrane region" description="Helical" evidence="5">
    <location>
        <begin position="111"/>
        <end position="131"/>
    </location>
</feature>
<evidence type="ECO:0000256" key="1">
    <source>
        <dbReference type="ARBA" id="ARBA00004127"/>
    </source>
</evidence>
<reference evidence="7" key="1">
    <citation type="submission" date="2020-12" db="EMBL/GenBank/DDBJ databases">
        <authorList>
            <person name="Iha C."/>
        </authorList>
    </citation>
    <scope>NUCLEOTIDE SEQUENCE</scope>
</reference>
<feature type="transmembrane region" description="Helical" evidence="5">
    <location>
        <begin position="152"/>
        <end position="174"/>
    </location>
</feature>
<accession>A0A8S1J9N0</accession>
<dbReference type="PANTHER" id="PTHR46140">
    <property type="entry name" value="VACUOLAR TRANSPORTER CHAPERONE 1-RELATED"/>
    <property type="match status" value="1"/>
</dbReference>
<evidence type="ECO:0000256" key="5">
    <source>
        <dbReference type="SAM" id="Phobius"/>
    </source>
</evidence>
<evidence type="ECO:0000259" key="6">
    <source>
        <dbReference type="Pfam" id="PF02656"/>
    </source>
</evidence>
<keyword evidence="8" id="KW-1185">Reference proteome</keyword>
<evidence type="ECO:0000256" key="2">
    <source>
        <dbReference type="ARBA" id="ARBA00022692"/>
    </source>
</evidence>
<evidence type="ECO:0000256" key="3">
    <source>
        <dbReference type="ARBA" id="ARBA00022989"/>
    </source>
</evidence>
<dbReference type="PANTHER" id="PTHR46140:SF1">
    <property type="entry name" value="VACUOLAR TRANSPORTER CHAPERONE COMPLEX SUBUNIT 4-RELATED"/>
    <property type="match status" value="1"/>
</dbReference>
<dbReference type="InterPro" id="IPR051572">
    <property type="entry name" value="VTC_Complex_Subunit"/>
</dbReference>
<keyword evidence="2 5" id="KW-0812">Transmembrane</keyword>